<name>A0A0P9F1Y8_9BACL</name>
<reference evidence="4 5" key="1">
    <citation type="submission" date="2015-09" db="EMBL/GenBank/DDBJ databases">
        <title>Draft genome sequence of Alicyclobacillus ferrooxydans DSM 22381.</title>
        <authorList>
            <person name="Hemp J."/>
        </authorList>
    </citation>
    <scope>NUCLEOTIDE SEQUENCE [LARGE SCALE GENOMIC DNA]</scope>
    <source>
        <strain evidence="4 5">TC-34</strain>
    </source>
</reference>
<dbReference type="AlphaFoldDB" id="A0A0P9F1Y8"/>
<accession>A0A0P9F1Y8</accession>
<feature type="transmembrane region" description="Helical" evidence="3">
    <location>
        <begin position="378"/>
        <end position="397"/>
    </location>
</feature>
<proteinExistence type="inferred from homology"/>
<keyword evidence="2 3" id="KW-0472">Membrane</keyword>
<dbReference type="GO" id="GO:0016020">
    <property type="term" value="C:membrane"/>
    <property type="evidence" value="ECO:0007669"/>
    <property type="project" value="InterPro"/>
</dbReference>
<dbReference type="PANTHER" id="PTHR22550:SF5">
    <property type="entry name" value="LEUCINE ZIPPER PROTEIN 4"/>
    <property type="match status" value="1"/>
</dbReference>
<comment type="caution">
    <text evidence="4">The sequence shown here is derived from an EMBL/GenBank/DDBJ whole genome shotgun (WGS) entry which is preliminary data.</text>
</comment>
<protein>
    <submittedName>
        <fullName evidence="4">Uncharacterized protein</fullName>
    </submittedName>
</protein>
<keyword evidence="3" id="KW-1133">Transmembrane helix</keyword>
<evidence type="ECO:0000256" key="3">
    <source>
        <dbReference type="SAM" id="Phobius"/>
    </source>
</evidence>
<dbReference type="Pfam" id="PF03323">
    <property type="entry name" value="GerA"/>
    <property type="match status" value="1"/>
</dbReference>
<keyword evidence="5" id="KW-1185">Reference proteome</keyword>
<evidence type="ECO:0000256" key="2">
    <source>
        <dbReference type="ARBA" id="ARBA00023136"/>
    </source>
</evidence>
<dbReference type="GO" id="GO:0009847">
    <property type="term" value="P:spore germination"/>
    <property type="evidence" value="ECO:0007669"/>
    <property type="project" value="InterPro"/>
</dbReference>
<gene>
    <name evidence="4" type="ORF">AN477_02395</name>
</gene>
<keyword evidence="3" id="KW-0812">Transmembrane</keyword>
<sequence>MRVPIHLSEYEPIVRETWKNCDDFKVAMMEIGSTKLMITWLRGLVDRQAMQIGIFEPLTGLDGSDLHDLGQSVESRMAAAPIKHCATMAAVSKSMASGCVVIYQDGLDSVIGVDMNNMPGKAIEASQSEPVIEGPQEAFTESLDINVAMLRKRFRNPKFKVEATELGELTRTTVSILYVEGLAPADLVAEVRQRLSRINIDAILDINLIREMTKDAPWSPFPTTESTERPDKVIAGLVQGRIAIAANGATHMLLAPTLFVQSLMASEDMYSNFWIVTPIRLLRHIMFWSSILLPSLYVSLLSYQQDLIPTPLLISLIGQHEGIPFPTVFEAFLMQFFFEALREAGQRLPRAVGQSVSIVGGLVIGDAAVNAGIVSPGMVIVVAATGISSFTIASYTLVNTSRVLQFCFLLSSGLLGLYGVVILGIMLTTHMVSIRSYGIPYMAPYAPMVIPDMKDSILRAPWWLMRTRPQIYSVTNEVRNRTPQPRPQTDQ</sequence>
<dbReference type="EMBL" id="LJCO01000011">
    <property type="protein sequence ID" value="KPV45384.1"/>
    <property type="molecule type" value="Genomic_DNA"/>
</dbReference>
<dbReference type="PIRSF" id="PIRSF005690">
    <property type="entry name" value="GerBA"/>
    <property type="match status" value="1"/>
</dbReference>
<evidence type="ECO:0000313" key="5">
    <source>
        <dbReference type="Proteomes" id="UP000050482"/>
    </source>
</evidence>
<dbReference type="PATRIC" id="fig|471514.4.peg.2819"/>
<dbReference type="InterPro" id="IPR050768">
    <property type="entry name" value="UPF0353/GerABKA_families"/>
</dbReference>
<organism evidence="4 5">
    <name type="scientific">Alicyclobacillus ferrooxydans</name>
    <dbReference type="NCBI Taxonomy" id="471514"/>
    <lineage>
        <taxon>Bacteria</taxon>
        <taxon>Bacillati</taxon>
        <taxon>Bacillota</taxon>
        <taxon>Bacilli</taxon>
        <taxon>Bacillales</taxon>
        <taxon>Alicyclobacillaceae</taxon>
        <taxon>Alicyclobacillus</taxon>
    </lineage>
</organism>
<feature type="transmembrane region" description="Helical" evidence="3">
    <location>
        <begin position="403"/>
        <end position="427"/>
    </location>
</feature>
<dbReference type="Proteomes" id="UP000050482">
    <property type="component" value="Unassembled WGS sequence"/>
</dbReference>
<dbReference type="STRING" id="471514.AN477_02395"/>
<dbReference type="InterPro" id="IPR004995">
    <property type="entry name" value="Spore_Ger"/>
</dbReference>
<evidence type="ECO:0000256" key="1">
    <source>
        <dbReference type="ARBA" id="ARBA00005278"/>
    </source>
</evidence>
<comment type="similarity">
    <text evidence="1">Belongs to the GerABKA family.</text>
</comment>
<evidence type="ECO:0000313" key="4">
    <source>
        <dbReference type="EMBL" id="KPV45384.1"/>
    </source>
</evidence>
<dbReference type="PANTHER" id="PTHR22550">
    <property type="entry name" value="SPORE GERMINATION PROTEIN"/>
    <property type="match status" value="1"/>
</dbReference>